<protein>
    <submittedName>
        <fullName evidence="1">Uncharacterized protein</fullName>
    </submittedName>
</protein>
<dbReference type="AlphaFoldDB" id="A0A382GB64"/>
<name>A0A382GB64_9ZZZZ</name>
<dbReference type="EMBL" id="UINC01054319">
    <property type="protein sequence ID" value="SVB71874.1"/>
    <property type="molecule type" value="Genomic_DNA"/>
</dbReference>
<organism evidence="1">
    <name type="scientific">marine metagenome</name>
    <dbReference type="NCBI Taxonomy" id="408172"/>
    <lineage>
        <taxon>unclassified sequences</taxon>
        <taxon>metagenomes</taxon>
        <taxon>ecological metagenomes</taxon>
    </lineage>
</organism>
<gene>
    <name evidence="1" type="ORF">METZ01_LOCUS224728</name>
</gene>
<sequence>MLDLDMQSHHNNDRFAKVLYRFSIVNETIYQPP</sequence>
<feature type="non-terminal residue" evidence="1">
    <location>
        <position position="33"/>
    </location>
</feature>
<reference evidence="1" key="1">
    <citation type="submission" date="2018-05" db="EMBL/GenBank/DDBJ databases">
        <authorList>
            <person name="Lanie J.A."/>
            <person name="Ng W.-L."/>
            <person name="Kazmierczak K.M."/>
            <person name="Andrzejewski T.M."/>
            <person name="Davidsen T.M."/>
            <person name="Wayne K.J."/>
            <person name="Tettelin H."/>
            <person name="Glass J.I."/>
            <person name="Rusch D."/>
            <person name="Podicherti R."/>
            <person name="Tsui H.-C.T."/>
            <person name="Winkler M.E."/>
        </authorList>
    </citation>
    <scope>NUCLEOTIDE SEQUENCE</scope>
</reference>
<evidence type="ECO:0000313" key="1">
    <source>
        <dbReference type="EMBL" id="SVB71874.1"/>
    </source>
</evidence>
<accession>A0A382GB64</accession>
<proteinExistence type="predicted"/>